<sequence>MSARTMLALLKLAVSPVENSFIDRYTQACDADEIEEARALSDKFSTLLSTLEETYLIVWLHHLRFSKHYCKTFIPYCAPKNFSFLFKR</sequence>
<dbReference type="VEuPathDB" id="FungiDB:FVEG_01767"/>
<reference evidence="1 2" key="1">
    <citation type="journal article" date="2010" name="Nature">
        <title>Comparative genomics reveals mobile pathogenicity chromosomes in Fusarium.</title>
        <authorList>
            <person name="Ma L.J."/>
            <person name="van der Does H.C."/>
            <person name="Borkovich K.A."/>
            <person name="Coleman J.J."/>
            <person name="Daboussi M.J."/>
            <person name="Di Pietro A."/>
            <person name="Dufresne M."/>
            <person name="Freitag M."/>
            <person name="Grabherr M."/>
            <person name="Henrissat B."/>
            <person name="Houterman P.M."/>
            <person name="Kang S."/>
            <person name="Shim W.B."/>
            <person name="Woloshuk C."/>
            <person name="Xie X."/>
            <person name="Xu J.R."/>
            <person name="Antoniw J."/>
            <person name="Baker S.E."/>
            <person name="Bluhm B.H."/>
            <person name="Breakspear A."/>
            <person name="Brown D.W."/>
            <person name="Butchko R.A."/>
            <person name="Chapman S."/>
            <person name="Coulson R."/>
            <person name="Coutinho P.M."/>
            <person name="Danchin E.G."/>
            <person name="Diener A."/>
            <person name="Gale L.R."/>
            <person name="Gardiner D.M."/>
            <person name="Goff S."/>
            <person name="Hammond-Kosack K.E."/>
            <person name="Hilburn K."/>
            <person name="Hua-Van A."/>
            <person name="Jonkers W."/>
            <person name="Kazan K."/>
            <person name="Kodira C.D."/>
            <person name="Koehrsen M."/>
            <person name="Kumar L."/>
            <person name="Lee Y.H."/>
            <person name="Li L."/>
            <person name="Manners J.M."/>
            <person name="Miranda-Saavedra D."/>
            <person name="Mukherjee M."/>
            <person name="Park G."/>
            <person name="Park J."/>
            <person name="Park S.Y."/>
            <person name="Proctor R.H."/>
            <person name="Regev A."/>
            <person name="Ruiz-Roldan M.C."/>
            <person name="Sain D."/>
            <person name="Sakthikumar S."/>
            <person name="Sykes S."/>
            <person name="Schwartz D.C."/>
            <person name="Turgeon B.G."/>
            <person name="Wapinski I."/>
            <person name="Yoder O."/>
            <person name="Young S."/>
            <person name="Zeng Q."/>
            <person name="Zhou S."/>
            <person name="Galagan J."/>
            <person name="Cuomo C.A."/>
            <person name="Kistler H.C."/>
            <person name="Rep M."/>
        </authorList>
    </citation>
    <scope>NUCLEOTIDE SEQUENCE [LARGE SCALE GENOMIC DNA]</scope>
    <source>
        <strain evidence="2">M3125 / FGSC 7600</strain>
    </source>
</reference>
<proteinExistence type="predicted"/>
<dbReference type="RefSeq" id="XP_018744767.1">
    <property type="nucleotide sequence ID" value="XM_018888762.1"/>
</dbReference>
<keyword evidence="2" id="KW-1185">Reference proteome</keyword>
<dbReference type="HOGENOM" id="CLU_2469261_0_0_1"/>
<organism evidence="1 2">
    <name type="scientific">Gibberella moniliformis (strain M3125 / FGSC 7600)</name>
    <name type="common">Maize ear and stalk rot fungus</name>
    <name type="synonym">Fusarium verticillioides</name>
    <dbReference type="NCBI Taxonomy" id="334819"/>
    <lineage>
        <taxon>Eukaryota</taxon>
        <taxon>Fungi</taxon>
        <taxon>Dikarya</taxon>
        <taxon>Ascomycota</taxon>
        <taxon>Pezizomycotina</taxon>
        <taxon>Sordariomycetes</taxon>
        <taxon>Hypocreomycetidae</taxon>
        <taxon>Hypocreales</taxon>
        <taxon>Nectriaceae</taxon>
        <taxon>Fusarium</taxon>
        <taxon>Fusarium fujikuroi species complex</taxon>
    </lineage>
</organism>
<evidence type="ECO:0000313" key="2">
    <source>
        <dbReference type="Proteomes" id="UP000009096"/>
    </source>
</evidence>
<dbReference type="KEGG" id="fvr:FVEG_01767"/>
<protein>
    <submittedName>
        <fullName evidence="1">Uncharacterized protein</fullName>
    </submittedName>
</protein>
<dbReference type="Proteomes" id="UP000009096">
    <property type="component" value="Chromosome 6"/>
</dbReference>
<dbReference type="EMBL" id="CM000583">
    <property type="protein sequence ID" value="EWG38576.1"/>
    <property type="molecule type" value="Genomic_DNA"/>
</dbReference>
<gene>
    <name evidence="1" type="ORF">FVEG_01767</name>
</gene>
<dbReference type="EMBL" id="DS022243">
    <property type="protein sequence ID" value="EWG38576.1"/>
    <property type="molecule type" value="Genomic_DNA"/>
</dbReference>
<dbReference type="AlphaFoldDB" id="W7LJ68"/>
<evidence type="ECO:0000313" key="1">
    <source>
        <dbReference type="EMBL" id="EWG38576.1"/>
    </source>
</evidence>
<accession>W7LJ68</accession>
<dbReference type="GeneID" id="30060023"/>
<name>W7LJ68_GIBM7</name>